<organism evidence="3 4">
    <name type="scientific">Spirosoma soli</name>
    <dbReference type="NCBI Taxonomy" id="1770529"/>
    <lineage>
        <taxon>Bacteria</taxon>
        <taxon>Pseudomonadati</taxon>
        <taxon>Bacteroidota</taxon>
        <taxon>Cytophagia</taxon>
        <taxon>Cytophagales</taxon>
        <taxon>Cytophagaceae</taxon>
        <taxon>Spirosoma</taxon>
    </lineage>
</organism>
<evidence type="ECO:0000313" key="3">
    <source>
        <dbReference type="EMBL" id="MFD2569229.1"/>
    </source>
</evidence>
<gene>
    <name evidence="3" type="ORF">ACFSUS_01205</name>
</gene>
<dbReference type="EMBL" id="JBHULN010000001">
    <property type="protein sequence ID" value="MFD2569229.1"/>
    <property type="molecule type" value="Genomic_DNA"/>
</dbReference>
<keyword evidence="4" id="KW-1185">Reference proteome</keyword>
<dbReference type="InterPro" id="IPR047650">
    <property type="entry name" value="Transpos_IS110"/>
</dbReference>
<proteinExistence type="predicted"/>
<dbReference type="InterPro" id="IPR002525">
    <property type="entry name" value="Transp_IS110-like_N"/>
</dbReference>
<evidence type="ECO:0000313" key="4">
    <source>
        <dbReference type="Proteomes" id="UP001597469"/>
    </source>
</evidence>
<dbReference type="Proteomes" id="UP001597469">
    <property type="component" value="Unassembled WGS sequence"/>
</dbReference>
<evidence type="ECO:0000256" key="1">
    <source>
        <dbReference type="SAM" id="Coils"/>
    </source>
</evidence>
<dbReference type="Pfam" id="PF01548">
    <property type="entry name" value="DEDD_Tnp_IS110"/>
    <property type="match status" value="1"/>
</dbReference>
<name>A0ABW5LXA5_9BACT</name>
<comment type="caution">
    <text evidence="3">The sequence shown here is derived from an EMBL/GenBank/DDBJ whole genome shotgun (WGS) entry which is preliminary data.</text>
</comment>
<accession>A0ABW5LXA5</accession>
<keyword evidence="1" id="KW-0175">Coiled coil</keyword>
<feature type="domain" description="Transposase IS110-like N-terminal" evidence="2">
    <location>
        <begin position="12"/>
        <end position="166"/>
    </location>
</feature>
<dbReference type="RefSeq" id="WP_381517935.1">
    <property type="nucleotide sequence ID" value="NZ_JBHULN010000001.1"/>
</dbReference>
<feature type="coiled-coil region" evidence="1">
    <location>
        <begin position="178"/>
        <end position="205"/>
    </location>
</feature>
<reference evidence="4" key="1">
    <citation type="journal article" date="2019" name="Int. J. Syst. Evol. Microbiol.">
        <title>The Global Catalogue of Microorganisms (GCM) 10K type strain sequencing project: providing services to taxonomists for standard genome sequencing and annotation.</title>
        <authorList>
            <consortium name="The Broad Institute Genomics Platform"/>
            <consortium name="The Broad Institute Genome Sequencing Center for Infectious Disease"/>
            <person name="Wu L."/>
            <person name="Ma J."/>
        </authorList>
    </citation>
    <scope>NUCLEOTIDE SEQUENCE [LARGE SCALE GENOMIC DNA]</scope>
    <source>
        <strain evidence="4">KCTC 42805</strain>
    </source>
</reference>
<dbReference type="PANTHER" id="PTHR33055:SF13">
    <property type="entry name" value="TRANSPOSASE"/>
    <property type="match status" value="1"/>
</dbReference>
<sequence length="257" mass="29115">MQAVFSAVKYGVGVDMGKDKFYASLSAIDQGGRIKIKATHSFANTAKGITEFHRWVDHHAKEKRLPLYYLMEATGVYYEPLALSLHQRGAHVCVVLPQKAKHYLKALGLKTKTDGVDAQGLATMACQQWLEAWQPLSEAMYKLRQLTRQQIHLQEVKTQMGNQLMNLELSIYTSPEVKKQLTKLIHELEKQITECEKLIAKAVNDNPEWKRKVEQICAIKGVGLLTVANLITETNEFTLFENQPQRRTVPVGQLRGV</sequence>
<dbReference type="PANTHER" id="PTHR33055">
    <property type="entry name" value="TRANSPOSASE FOR INSERTION SEQUENCE ELEMENT IS1111A"/>
    <property type="match status" value="1"/>
</dbReference>
<evidence type="ECO:0000259" key="2">
    <source>
        <dbReference type="Pfam" id="PF01548"/>
    </source>
</evidence>
<protein>
    <submittedName>
        <fullName evidence="3">Transposase</fullName>
    </submittedName>
</protein>